<gene>
    <name evidence="2" type="ORF">MSSAC_3076</name>
</gene>
<dbReference type="EMBL" id="CP009508">
    <property type="protein sequence ID" value="AKB37666.1"/>
    <property type="molecule type" value="Genomic_DNA"/>
</dbReference>
<reference evidence="2 3" key="1">
    <citation type="submission" date="2014-07" db="EMBL/GenBank/DDBJ databases">
        <title>Methanogenic archaea and the global carbon cycle.</title>
        <authorList>
            <person name="Henriksen J.R."/>
            <person name="Luke J."/>
            <person name="Reinhart S."/>
            <person name="Benedict M.N."/>
            <person name="Youngblut N.D."/>
            <person name="Metcalf M.E."/>
            <person name="Whitaker R.J."/>
            <person name="Metcalf W.W."/>
        </authorList>
    </citation>
    <scope>NUCLEOTIDE SEQUENCE [LARGE SCALE GENOMIC DNA]</scope>
    <source>
        <strain evidence="2 3">C2J</strain>
    </source>
</reference>
<keyword evidence="1" id="KW-1277">Toxin-antitoxin system</keyword>
<dbReference type="GeneID" id="24872752"/>
<dbReference type="RefSeq" id="WP_048184126.1">
    <property type="nucleotide sequence ID" value="NZ_CP009508.1"/>
</dbReference>
<protein>
    <submittedName>
        <fullName evidence="2">RelE/StbE replicon stabilization toxin</fullName>
    </submittedName>
</protein>
<name>A0A0E3LDQ2_9EURY</name>
<sequence length="93" mass="10868">MTYRVAVHPSVSKNLKKLYKLDRPTYDYVKARLRLLVYSPEMGSPLGAEFEGKWRIHIGIFVLIYAFNKANNTLTLLTFEHYTRAYDMDTAYA</sequence>
<dbReference type="Gene3D" id="3.30.2310.20">
    <property type="entry name" value="RelE-like"/>
    <property type="match status" value="1"/>
</dbReference>
<dbReference type="PATRIC" id="fig|1434118.4.peg.3989"/>
<dbReference type="InterPro" id="IPR035093">
    <property type="entry name" value="RelE/ParE_toxin_dom_sf"/>
</dbReference>
<dbReference type="SUPFAM" id="SSF143011">
    <property type="entry name" value="RelE-like"/>
    <property type="match status" value="1"/>
</dbReference>
<dbReference type="AlphaFoldDB" id="A0A0E3LDQ2"/>
<dbReference type="STRING" id="1434118.MSSAC_3076"/>
<dbReference type="HOGENOM" id="CLU_155761_4_1_2"/>
<dbReference type="InterPro" id="IPR007712">
    <property type="entry name" value="RelE/ParE_toxin"/>
</dbReference>
<accession>A0A0E3LDQ2</accession>
<evidence type="ECO:0000256" key="1">
    <source>
        <dbReference type="ARBA" id="ARBA00022649"/>
    </source>
</evidence>
<proteinExistence type="predicted"/>
<organism evidence="2 3">
    <name type="scientific">Methanosarcina siciliae C2J</name>
    <dbReference type="NCBI Taxonomy" id="1434118"/>
    <lineage>
        <taxon>Archaea</taxon>
        <taxon>Methanobacteriati</taxon>
        <taxon>Methanobacteriota</taxon>
        <taxon>Stenosarchaea group</taxon>
        <taxon>Methanomicrobia</taxon>
        <taxon>Methanosarcinales</taxon>
        <taxon>Methanosarcinaceae</taxon>
        <taxon>Methanosarcina</taxon>
    </lineage>
</organism>
<dbReference type="KEGG" id="msj:MSSAC_3076"/>
<dbReference type="Pfam" id="PF05016">
    <property type="entry name" value="ParE_toxin"/>
    <property type="match status" value="1"/>
</dbReference>
<evidence type="ECO:0000313" key="3">
    <source>
        <dbReference type="Proteomes" id="UP000033123"/>
    </source>
</evidence>
<dbReference type="Proteomes" id="UP000033123">
    <property type="component" value="Chromosome"/>
</dbReference>
<evidence type="ECO:0000313" key="2">
    <source>
        <dbReference type="EMBL" id="AKB37666.1"/>
    </source>
</evidence>